<sequence length="123" mass="14192">MKVFYNLSPKQISNVIKRIESVCTKVLFNIERNKKYHLGEVAFDLILDKNLHIWLLELQVNIAAETKALMSEDNHFVLPAIMPASIPLCKIFSWVLILKSFSRILQERKRIDEGVKAVVRGLT</sequence>
<evidence type="ECO:0000256" key="1">
    <source>
        <dbReference type="SAM" id="Phobius"/>
    </source>
</evidence>
<name>A0A3M7TM63_9BACI</name>
<dbReference type="InterPro" id="IPR026838">
    <property type="entry name" value="YheC/D"/>
</dbReference>
<dbReference type="AlphaFoldDB" id="A0A3M7TM63"/>
<keyword evidence="1" id="KW-1133">Transmembrane helix</keyword>
<keyword evidence="1" id="KW-0472">Membrane</keyword>
<proteinExistence type="predicted"/>
<evidence type="ECO:0000313" key="2">
    <source>
        <dbReference type="EMBL" id="RNA66713.1"/>
    </source>
</evidence>
<evidence type="ECO:0000313" key="3">
    <source>
        <dbReference type="Proteomes" id="UP000278746"/>
    </source>
</evidence>
<keyword evidence="1" id="KW-0812">Transmembrane</keyword>
<accession>A0A3M7TM63</accession>
<reference evidence="2 3" key="1">
    <citation type="submission" date="2018-10" db="EMBL/GenBank/DDBJ databases">
        <title>Bacillus Keqinensis sp. nov., a moderately halophilic bacterium isolated from a saline-alkaline lake.</title>
        <authorList>
            <person name="Wang H."/>
        </authorList>
    </citation>
    <scope>NUCLEOTIDE SEQUENCE [LARGE SCALE GENOMIC DNA]</scope>
    <source>
        <strain evidence="2 3">KQ-3</strain>
    </source>
</reference>
<dbReference type="EMBL" id="RHIB01000003">
    <property type="protein sequence ID" value="RNA66713.1"/>
    <property type="molecule type" value="Genomic_DNA"/>
</dbReference>
<dbReference type="Pfam" id="PF14398">
    <property type="entry name" value="ATPgrasp_YheCD"/>
    <property type="match status" value="1"/>
</dbReference>
<dbReference type="Proteomes" id="UP000278746">
    <property type="component" value="Unassembled WGS sequence"/>
</dbReference>
<comment type="caution">
    <text evidence="2">The sequence shown here is derived from an EMBL/GenBank/DDBJ whole genome shotgun (WGS) entry which is preliminary data.</text>
</comment>
<organism evidence="2 3">
    <name type="scientific">Alteribacter keqinensis</name>
    <dbReference type="NCBI Taxonomy" id="2483800"/>
    <lineage>
        <taxon>Bacteria</taxon>
        <taxon>Bacillati</taxon>
        <taxon>Bacillota</taxon>
        <taxon>Bacilli</taxon>
        <taxon>Bacillales</taxon>
        <taxon>Bacillaceae</taxon>
        <taxon>Alteribacter</taxon>
    </lineage>
</organism>
<gene>
    <name evidence="2" type="ORF">EBO34_15980</name>
</gene>
<feature type="transmembrane region" description="Helical" evidence="1">
    <location>
        <begin position="76"/>
        <end position="98"/>
    </location>
</feature>
<protein>
    <submittedName>
        <fullName evidence="2">Uncharacterized protein</fullName>
    </submittedName>
</protein>
<keyword evidence="3" id="KW-1185">Reference proteome</keyword>